<accession>A0A419SDB7</accession>
<sequence>MSRPQSKYGFGRRLKHVKENDLVHGEWERWCHKELGITPAYANRHIKVFEEFGESNQYTSIGLGQLYQIATMPEEERDKPHVEVSRIIGCPISRYMGSCR</sequence>
<dbReference type="OrthoDB" id="2200242at2"/>
<dbReference type="RefSeq" id="WP_120191182.1">
    <property type="nucleotide sequence ID" value="NZ_MCHY01000013.1"/>
</dbReference>
<dbReference type="Proteomes" id="UP000284219">
    <property type="component" value="Unassembled WGS sequence"/>
</dbReference>
<proteinExistence type="predicted"/>
<keyword evidence="2" id="KW-1185">Reference proteome</keyword>
<evidence type="ECO:0000313" key="1">
    <source>
        <dbReference type="EMBL" id="RKD21112.1"/>
    </source>
</evidence>
<dbReference type="InterPro" id="IPR021451">
    <property type="entry name" value="DUF3102"/>
</dbReference>
<dbReference type="EMBL" id="MCHY01000013">
    <property type="protein sequence ID" value="RKD21112.1"/>
    <property type="molecule type" value="Genomic_DNA"/>
</dbReference>
<organism evidence="1 2">
    <name type="scientific">Ammoniphilus oxalaticus</name>
    <dbReference type="NCBI Taxonomy" id="66863"/>
    <lineage>
        <taxon>Bacteria</taxon>
        <taxon>Bacillati</taxon>
        <taxon>Bacillota</taxon>
        <taxon>Bacilli</taxon>
        <taxon>Bacillales</taxon>
        <taxon>Paenibacillaceae</taxon>
        <taxon>Aneurinibacillus group</taxon>
        <taxon>Ammoniphilus</taxon>
    </lineage>
</organism>
<evidence type="ECO:0000313" key="2">
    <source>
        <dbReference type="Proteomes" id="UP000284219"/>
    </source>
</evidence>
<dbReference type="AlphaFoldDB" id="A0A419SDB7"/>
<name>A0A419SDB7_9BACL</name>
<protein>
    <submittedName>
        <fullName evidence="1">Uncharacterized protein</fullName>
    </submittedName>
</protein>
<comment type="caution">
    <text evidence="1">The sequence shown here is derived from an EMBL/GenBank/DDBJ whole genome shotgun (WGS) entry which is preliminary data.</text>
</comment>
<dbReference type="Pfam" id="PF11300">
    <property type="entry name" value="DUF3102"/>
    <property type="match status" value="1"/>
</dbReference>
<reference evidence="1 2" key="1">
    <citation type="submission" date="2016-08" db="EMBL/GenBank/DDBJ databases">
        <title>Novel Firmicute Genomes.</title>
        <authorList>
            <person name="Poppleton D.I."/>
            <person name="Gribaldo S."/>
        </authorList>
    </citation>
    <scope>NUCLEOTIDE SEQUENCE [LARGE SCALE GENOMIC DNA]</scope>
    <source>
        <strain evidence="1 2">RAOx-1</strain>
    </source>
</reference>
<gene>
    <name evidence="1" type="ORF">BEP19_15675</name>
</gene>